<organism evidence="1 3">
    <name type="scientific">Trichinella britovi</name>
    <name type="common">Parasitic roundworm</name>
    <dbReference type="NCBI Taxonomy" id="45882"/>
    <lineage>
        <taxon>Eukaryota</taxon>
        <taxon>Metazoa</taxon>
        <taxon>Ecdysozoa</taxon>
        <taxon>Nematoda</taxon>
        <taxon>Enoplea</taxon>
        <taxon>Dorylaimia</taxon>
        <taxon>Trichinellida</taxon>
        <taxon>Trichinellidae</taxon>
        <taxon>Trichinella</taxon>
    </lineage>
</organism>
<evidence type="ECO:0000313" key="2">
    <source>
        <dbReference type="EMBL" id="KRY44326.1"/>
    </source>
</evidence>
<gene>
    <name evidence="2" type="ORF">T03_12657</name>
    <name evidence="1" type="ORF">T03_2824</name>
</gene>
<proteinExistence type="predicted"/>
<accession>A0A0V1C5Q1</accession>
<protein>
    <submittedName>
        <fullName evidence="1">Uncharacterized protein</fullName>
    </submittedName>
</protein>
<comment type="caution">
    <text evidence="1">The sequence shown here is derived from an EMBL/GenBank/DDBJ whole genome shotgun (WGS) entry which is preliminary data.</text>
</comment>
<keyword evidence="3" id="KW-1185">Reference proteome</keyword>
<sequence>MIPVKGWLYDSNCCDHERKLHTFQRMSRELCKRWRNEGL</sequence>
<reference evidence="1 3" key="1">
    <citation type="submission" date="2015-01" db="EMBL/GenBank/DDBJ databases">
        <title>Evolution of Trichinella species and genotypes.</title>
        <authorList>
            <person name="Korhonen P.K."/>
            <person name="Edoardo P."/>
            <person name="Giuseppe L.R."/>
            <person name="Gasser R.B."/>
        </authorList>
    </citation>
    <scope>NUCLEOTIDE SEQUENCE [LARGE SCALE GENOMIC DNA]</scope>
    <source>
        <strain evidence="1">ISS120</strain>
    </source>
</reference>
<dbReference type="Proteomes" id="UP000054653">
    <property type="component" value="Unassembled WGS sequence"/>
</dbReference>
<dbReference type="EMBL" id="JYDI01000743">
    <property type="protein sequence ID" value="KRY44067.1"/>
    <property type="molecule type" value="Genomic_DNA"/>
</dbReference>
<dbReference type="AlphaFoldDB" id="A0A0V1C5Q1"/>
<evidence type="ECO:0000313" key="3">
    <source>
        <dbReference type="Proteomes" id="UP000054653"/>
    </source>
</evidence>
<evidence type="ECO:0000313" key="1">
    <source>
        <dbReference type="EMBL" id="KRY44067.1"/>
    </source>
</evidence>
<dbReference type="EMBL" id="JYDI01000633">
    <property type="protein sequence ID" value="KRY44326.1"/>
    <property type="molecule type" value="Genomic_DNA"/>
</dbReference>
<name>A0A0V1C5Q1_TRIBR</name>